<evidence type="ECO:0000256" key="3">
    <source>
        <dbReference type="ARBA" id="ARBA00022692"/>
    </source>
</evidence>
<protein>
    <submittedName>
        <fullName evidence="9">Presenilins-associated rhomboid-like protein, mitochondrial-like</fullName>
    </submittedName>
</protein>
<evidence type="ECO:0000313" key="9">
    <source>
        <dbReference type="EMBL" id="PRP78129.1"/>
    </source>
</evidence>
<evidence type="ECO:0000256" key="6">
    <source>
        <dbReference type="ARBA" id="ARBA00023136"/>
    </source>
</evidence>
<dbReference type="Proteomes" id="UP000241769">
    <property type="component" value="Unassembled WGS sequence"/>
</dbReference>
<dbReference type="InterPro" id="IPR050925">
    <property type="entry name" value="Rhomboid_protease_S54"/>
</dbReference>
<dbReference type="InterPro" id="IPR022764">
    <property type="entry name" value="Peptidase_S54_rhomboid_dom"/>
</dbReference>
<dbReference type="GO" id="GO:0004252">
    <property type="term" value="F:serine-type endopeptidase activity"/>
    <property type="evidence" value="ECO:0007669"/>
    <property type="project" value="InterPro"/>
</dbReference>
<feature type="transmembrane region" description="Helical" evidence="7">
    <location>
        <begin position="100"/>
        <end position="120"/>
    </location>
</feature>
<keyword evidence="4" id="KW-0378">Hydrolase</keyword>
<dbReference type="OrthoDB" id="10260614at2759"/>
<evidence type="ECO:0000256" key="7">
    <source>
        <dbReference type="SAM" id="Phobius"/>
    </source>
</evidence>
<keyword evidence="5 7" id="KW-1133">Transmembrane helix</keyword>
<comment type="caution">
    <text evidence="9">The sequence shown here is derived from an EMBL/GenBank/DDBJ whole genome shotgun (WGS) entry which is preliminary data.</text>
</comment>
<evidence type="ECO:0000256" key="4">
    <source>
        <dbReference type="ARBA" id="ARBA00022801"/>
    </source>
</evidence>
<dbReference type="Gene3D" id="1.20.1540.10">
    <property type="entry name" value="Rhomboid-like"/>
    <property type="match status" value="1"/>
</dbReference>
<dbReference type="GO" id="GO:0006465">
    <property type="term" value="P:signal peptide processing"/>
    <property type="evidence" value="ECO:0007669"/>
    <property type="project" value="TreeGrafter"/>
</dbReference>
<feature type="domain" description="Peptidase S54 rhomboid" evidence="8">
    <location>
        <begin position="191"/>
        <end position="336"/>
    </location>
</feature>
<dbReference type="InParanoid" id="A0A2P6N2E9"/>
<organism evidence="9 10">
    <name type="scientific">Planoprotostelium fungivorum</name>
    <dbReference type="NCBI Taxonomy" id="1890364"/>
    <lineage>
        <taxon>Eukaryota</taxon>
        <taxon>Amoebozoa</taxon>
        <taxon>Evosea</taxon>
        <taxon>Variosea</taxon>
        <taxon>Cavosteliida</taxon>
        <taxon>Cavosteliaceae</taxon>
        <taxon>Planoprotostelium</taxon>
    </lineage>
</organism>
<evidence type="ECO:0000256" key="1">
    <source>
        <dbReference type="ARBA" id="ARBA00004141"/>
    </source>
</evidence>
<comment type="similarity">
    <text evidence="2">Belongs to the peptidase S54 family.</text>
</comment>
<dbReference type="AlphaFoldDB" id="A0A2P6N2E9"/>
<keyword evidence="3 7" id="KW-0812">Transmembrane</keyword>
<dbReference type="Pfam" id="PF01694">
    <property type="entry name" value="Rhomboid"/>
    <property type="match status" value="1"/>
</dbReference>
<dbReference type="GO" id="GO:0016020">
    <property type="term" value="C:membrane"/>
    <property type="evidence" value="ECO:0007669"/>
    <property type="project" value="UniProtKB-SubCell"/>
</dbReference>
<keyword evidence="6 7" id="KW-0472">Membrane</keyword>
<proteinExistence type="inferred from homology"/>
<dbReference type="STRING" id="1890364.A0A2P6N2E9"/>
<dbReference type="EMBL" id="MDYQ01000239">
    <property type="protein sequence ID" value="PRP78129.1"/>
    <property type="molecule type" value="Genomic_DNA"/>
</dbReference>
<feature type="transmembrane region" description="Helical" evidence="7">
    <location>
        <begin position="317"/>
        <end position="335"/>
    </location>
</feature>
<evidence type="ECO:0000256" key="5">
    <source>
        <dbReference type="ARBA" id="ARBA00022989"/>
    </source>
</evidence>
<dbReference type="PANTHER" id="PTHR43731">
    <property type="entry name" value="RHOMBOID PROTEASE"/>
    <property type="match status" value="1"/>
</dbReference>
<accession>A0A2P6N2E9</accession>
<evidence type="ECO:0000313" key="10">
    <source>
        <dbReference type="Proteomes" id="UP000241769"/>
    </source>
</evidence>
<name>A0A2P6N2E9_9EUKA</name>
<reference evidence="9 10" key="1">
    <citation type="journal article" date="2018" name="Genome Biol. Evol.">
        <title>Multiple Roots of Fruiting Body Formation in Amoebozoa.</title>
        <authorList>
            <person name="Hillmann F."/>
            <person name="Forbes G."/>
            <person name="Novohradska S."/>
            <person name="Ferling I."/>
            <person name="Riege K."/>
            <person name="Groth M."/>
            <person name="Westermann M."/>
            <person name="Marz M."/>
            <person name="Spaller T."/>
            <person name="Winckler T."/>
            <person name="Schaap P."/>
            <person name="Glockner G."/>
        </authorList>
    </citation>
    <scope>NUCLEOTIDE SEQUENCE [LARGE SCALE GENOMIC DNA]</scope>
    <source>
        <strain evidence="9 10">Jena</strain>
    </source>
</reference>
<dbReference type="PANTHER" id="PTHR43731:SF14">
    <property type="entry name" value="PRESENILIN-ASSOCIATED RHOMBOID-LIKE PROTEIN, MITOCHONDRIAL"/>
    <property type="match status" value="1"/>
</dbReference>
<evidence type="ECO:0000259" key="8">
    <source>
        <dbReference type="Pfam" id="PF01694"/>
    </source>
</evidence>
<gene>
    <name evidence="9" type="ORF">PROFUN_13931</name>
</gene>
<keyword evidence="10" id="KW-1185">Reference proteome</keyword>
<comment type="subcellular location">
    <subcellularLocation>
        <location evidence="1">Membrane</location>
        <topology evidence="1">Multi-pass membrane protein</topology>
    </subcellularLocation>
</comment>
<dbReference type="InterPro" id="IPR035952">
    <property type="entry name" value="Rhomboid-like_sf"/>
</dbReference>
<evidence type="ECO:0000256" key="2">
    <source>
        <dbReference type="ARBA" id="ARBA00009045"/>
    </source>
</evidence>
<sequence>MLRLTQRAFPVSLNRVLPVHHVVSRNPPLRSFSLLRNLRKPFEDAKKTVLSSVQSLNKLKSFQIPRREYRTNEQVPSSDEEWQAIASQVPRLPFGFVRSVLLPVLFLGTIALAAIALANSDGVRERRRKRNAQQRIAGNSGYFSDATRSLMYITGVNTLVFLLWQAPQARPVMNNYFLHGPLNPNLISGLLCNVSHKTFFHFMFNMVALTSFSHSLERSMSPEQIVAIYIAGGAMSSLSSHLFKLITRDLVPSLGASGSVYAMVAASTYLNPDARYTFIFFPMYDFSASTLFPIIVAFDAIGCFGSAFKLFRFGFDHAAHLGGAAFGWYYTEYLVRKHRQRQAAINNTYRR</sequence>
<dbReference type="SUPFAM" id="SSF144091">
    <property type="entry name" value="Rhomboid-like"/>
    <property type="match status" value="1"/>
</dbReference>